<sequence length="108" mass="12122">MGKIEIKTIGVIIMVMILLSFTQAQLNSKTDAGFFCKVKCFLKCNEERFPKPNCISDCESHCSEFLSNTVHNCITSCHLIKSIAINIGARDLMNNVVNTCMKECEKKL</sequence>
<organism evidence="2 3">
    <name type="scientific">Phaseolus coccineus</name>
    <name type="common">Scarlet runner bean</name>
    <name type="synonym">Phaseolus multiflorus</name>
    <dbReference type="NCBI Taxonomy" id="3886"/>
    <lineage>
        <taxon>Eukaryota</taxon>
        <taxon>Viridiplantae</taxon>
        <taxon>Streptophyta</taxon>
        <taxon>Embryophyta</taxon>
        <taxon>Tracheophyta</taxon>
        <taxon>Spermatophyta</taxon>
        <taxon>Magnoliopsida</taxon>
        <taxon>eudicotyledons</taxon>
        <taxon>Gunneridae</taxon>
        <taxon>Pentapetalae</taxon>
        <taxon>rosids</taxon>
        <taxon>fabids</taxon>
        <taxon>Fabales</taxon>
        <taxon>Fabaceae</taxon>
        <taxon>Papilionoideae</taxon>
        <taxon>50 kb inversion clade</taxon>
        <taxon>NPAAA clade</taxon>
        <taxon>indigoferoid/millettioid clade</taxon>
        <taxon>Phaseoleae</taxon>
        <taxon>Phaseolus</taxon>
    </lineage>
</organism>
<evidence type="ECO:0008006" key="4">
    <source>
        <dbReference type="Google" id="ProtNLM"/>
    </source>
</evidence>
<feature type="signal peptide" evidence="1">
    <location>
        <begin position="1"/>
        <end position="24"/>
    </location>
</feature>
<evidence type="ECO:0000313" key="2">
    <source>
        <dbReference type="EMBL" id="KAK7334746.1"/>
    </source>
</evidence>
<comment type="caution">
    <text evidence="2">The sequence shown here is derived from an EMBL/GenBank/DDBJ whole genome shotgun (WGS) entry which is preliminary data.</text>
</comment>
<feature type="chain" id="PRO_5042990708" description="Thionin-like protein" evidence="1">
    <location>
        <begin position="25"/>
        <end position="108"/>
    </location>
</feature>
<proteinExistence type="predicted"/>
<dbReference type="AlphaFoldDB" id="A0AAN9QH68"/>
<dbReference type="Proteomes" id="UP001374584">
    <property type="component" value="Unassembled WGS sequence"/>
</dbReference>
<dbReference type="EMBL" id="JAYMYR010000010">
    <property type="protein sequence ID" value="KAK7334746.1"/>
    <property type="molecule type" value="Genomic_DNA"/>
</dbReference>
<keyword evidence="3" id="KW-1185">Reference proteome</keyword>
<evidence type="ECO:0000256" key="1">
    <source>
        <dbReference type="SAM" id="SignalP"/>
    </source>
</evidence>
<evidence type="ECO:0000313" key="3">
    <source>
        <dbReference type="Proteomes" id="UP001374584"/>
    </source>
</evidence>
<reference evidence="2 3" key="1">
    <citation type="submission" date="2024-01" db="EMBL/GenBank/DDBJ databases">
        <title>The genomes of 5 underutilized Papilionoideae crops provide insights into root nodulation and disease resistanc.</title>
        <authorList>
            <person name="Jiang F."/>
        </authorList>
    </citation>
    <scope>NUCLEOTIDE SEQUENCE [LARGE SCALE GENOMIC DNA]</scope>
    <source>
        <strain evidence="2">JINMINGXINNONG_FW02</strain>
        <tissue evidence="2">Leaves</tissue>
    </source>
</reference>
<keyword evidence="1" id="KW-0732">Signal</keyword>
<gene>
    <name evidence="2" type="ORF">VNO80_26508</name>
</gene>
<protein>
    <recommendedName>
        <fullName evidence="4">Thionin-like protein</fullName>
    </recommendedName>
</protein>
<name>A0AAN9QH68_PHACN</name>
<accession>A0AAN9QH68</accession>